<name>D7G7Y0_ECTSI</name>
<gene>
    <name evidence="2" type="ORF">Esi_0086_0018</name>
</gene>
<dbReference type="EMBL" id="FN649096">
    <property type="protein sequence ID" value="CBJ27855.1"/>
    <property type="molecule type" value="Genomic_DNA"/>
</dbReference>
<protein>
    <recommendedName>
        <fullName evidence="1">DNA helicase Pif1-like 2B domain-containing protein</fullName>
    </recommendedName>
</protein>
<evidence type="ECO:0000313" key="2">
    <source>
        <dbReference type="EMBL" id="CBJ27855.1"/>
    </source>
</evidence>
<reference evidence="2 3" key="1">
    <citation type="journal article" date="2010" name="Nature">
        <title>The Ectocarpus genome and the independent evolution of multicellularity in brown algae.</title>
        <authorList>
            <person name="Cock J.M."/>
            <person name="Sterck L."/>
            <person name="Rouze P."/>
            <person name="Scornet D."/>
            <person name="Allen A.E."/>
            <person name="Amoutzias G."/>
            <person name="Anthouard V."/>
            <person name="Artiguenave F."/>
            <person name="Aury J.M."/>
            <person name="Badger J.H."/>
            <person name="Beszteri B."/>
            <person name="Billiau K."/>
            <person name="Bonnet E."/>
            <person name="Bothwell J.H."/>
            <person name="Bowler C."/>
            <person name="Boyen C."/>
            <person name="Brownlee C."/>
            <person name="Carrano C.J."/>
            <person name="Charrier B."/>
            <person name="Cho G.Y."/>
            <person name="Coelho S.M."/>
            <person name="Collen J."/>
            <person name="Corre E."/>
            <person name="Da Silva C."/>
            <person name="Delage L."/>
            <person name="Delaroque N."/>
            <person name="Dittami S.M."/>
            <person name="Doulbeau S."/>
            <person name="Elias M."/>
            <person name="Farnham G."/>
            <person name="Gachon C.M."/>
            <person name="Gschloessl B."/>
            <person name="Heesch S."/>
            <person name="Jabbari K."/>
            <person name="Jubin C."/>
            <person name="Kawai H."/>
            <person name="Kimura K."/>
            <person name="Kloareg B."/>
            <person name="Kupper F.C."/>
            <person name="Lang D."/>
            <person name="Le Bail A."/>
            <person name="Leblanc C."/>
            <person name="Lerouge P."/>
            <person name="Lohr M."/>
            <person name="Lopez P.J."/>
            <person name="Martens C."/>
            <person name="Maumus F."/>
            <person name="Michel G."/>
            <person name="Miranda-Saavedra D."/>
            <person name="Morales J."/>
            <person name="Moreau H."/>
            <person name="Motomura T."/>
            <person name="Nagasato C."/>
            <person name="Napoli C.A."/>
            <person name="Nelson D.R."/>
            <person name="Nyvall-Collen P."/>
            <person name="Peters A.F."/>
            <person name="Pommier C."/>
            <person name="Potin P."/>
            <person name="Poulain J."/>
            <person name="Quesneville H."/>
            <person name="Read B."/>
            <person name="Rensing S.A."/>
            <person name="Ritter A."/>
            <person name="Rousvoal S."/>
            <person name="Samanta M."/>
            <person name="Samson G."/>
            <person name="Schroeder D.C."/>
            <person name="Segurens B."/>
            <person name="Strittmatter M."/>
            <person name="Tonon T."/>
            <person name="Tregear J.W."/>
            <person name="Valentin K."/>
            <person name="von Dassow P."/>
            <person name="Yamagishi T."/>
            <person name="Van de Peer Y."/>
            <person name="Wincker P."/>
        </authorList>
    </citation>
    <scope>NUCLEOTIDE SEQUENCE [LARGE SCALE GENOMIC DNA]</scope>
    <source>
        <strain evidence="3">Ec32 / CCAP1310/4</strain>
    </source>
</reference>
<organism evidence="2 3">
    <name type="scientific">Ectocarpus siliculosus</name>
    <name type="common">Brown alga</name>
    <name type="synonym">Conferva siliculosa</name>
    <dbReference type="NCBI Taxonomy" id="2880"/>
    <lineage>
        <taxon>Eukaryota</taxon>
        <taxon>Sar</taxon>
        <taxon>Stramenopiles</taxon>
        <taxon>Ochrophyta</taxon>
        <taxon>PX clade</taxon>
        <taxon>Phaeophyceae</taxon>
        <taxon>Ectocarpales</taxon>
        <taxon>Ectocarpaceae</taxon>
        <taxon>Ectocarpus</taxon>
    </lineage>
</organism>
<dbReference type="OrthoDB" id="114617at2759"/>
<dbReference type="EMBL" id="FN649741">
    <property type="protein sequence ID" value="CBJ27855.1"/>
    <property type="molecule type" value="Genomic_DNA"/>
</dbReference>
<sequence length="55" mass="6047">MPDIVSLEYLNSINVPGTPPHKFNLKFGALIFFIRNINFDCGPVNGNGERGLIEG</sequence>
<evidence type="ECO:0000259" key="1">
    <source>
        <dbReference type="Pfam" id="PF21530"/>
    </source>
</evidence>
<dbReference type="AlphaFoldDB" id="D7G7Y0"/>
<dbReference type="InParanoid" id="D7G7Y0"/>
<dbReference type="Pfam" id="PF21530">
    <property type="entry name" value="Pif1_2B_dom"/>
    <property type="match status" value="1"/>
</dbReference>
<proteinExistence type="predicted"/>
<feature type="domain" description="DNA helicase Pif1-like 2B" evidence="1">
    <location>
        <begin position="8"/>
        <end position="47"/>
    </location>
</feature>
<evidence type="ECO:0000313" key="3">
    <source>
        <dbReference type="Proteomes" id="UP000002630"/>
    </source>
</evidence>
<dbReference type="Proteomes" id="UP000002630">
    <property type="component" value="Linkage Group LG16"/>
</dbReference>
<dbReference type="InterPro" id="IPR049163">
    <property type="entry name" value="Pif1-like_2B_dom"/>
</dbReference>
<accession>D7G7Y0</accession>
<keyword evidence="3" id="KW-1185">Reference proteome</keyword>